<dbReference type="PROSITE" id="PS00061">
    <property type="entry name" value="ADH_SHORT"/>
    <property type="match status" value="1"/>
</dbReference>
<dbReference type="InterPro" id="IPR036291">
    <property type="entry name" value="NAD(P)-bd_dom_sf"/>
</dbReference>
<sequence>MPKLDGKVAVVTGASSGIGEAAAEALAAEGASVVIAARREDRLSDLAKRIEEGGGRVLATACDVADEGQAHGLIHRAEEEFGRVDILVNNAGVMLLSTIGKGLSDEWRRMFDVNVLGLLYTTDAAVETMKKQGGGHLVNISSVAGRKVSRDSSGVYAGSKFAVGAISEGLRQELLEDNIRVTIVEPGAVATELTDHITDEDARESLSGLLNLEILQAEDIAGAIVYAVTQPERVSVNEILIRPTQQPV</sequence>
<dbReference type="AlphaFoldDB" id="A0A6J4PAU8"/>
<gene>
    <name evidence="5" type="ORF">AVDCRST_MAG22-1552</name>
</gene>
<dbReference type="InterPro" id="IPR002347">
    <property type="entry name" value="SDR_fam"/>
</dbReference>
<feature type="domain" description="Ketoreductase" evidence="4">
    <location>
        <begin position="7"/>
        <end position="169"/>
    </location>
</feature>
<dbReference type="EMBL" id="CADCUV010000063">
    <property type="protein sequence ID" value="CAA9405784.1"/>
    <property type="molecule type" value="Genomic_DNA"/>
</dbReference>
<comment type="similarity">
    <text evidence="1 3">Belongs to the short-chain dehydrogenases/reductases (SDR) family.</text>
</comment>
<dbReference type="InterPro" id="IPR057326">
    <property type="entry name" value="KR_dom"/>
</dbReference>
<organism evidence="5">
    <name type="scientific">uncultured Rubrobacteraceae bacterium</name>
    <dbReference type="NCBI Taxonomy" id="349277"/>
    <lineage>
        <taxon>Bacteria</taxon>
        <taxon>Bacillati</taxon>
        <taxon>Actinomycetota</taxon>
        <taxon>Rubrobacteria</taxon>
        <taxon>Rubrobacterales</taxon>
        <taxon>Rubrobacteraceae</taxon>
        <taxon>environmental samples</taxon>
    </lineage>
</organism>
<dbReference type="Pfam" id="PF00106">
    <property type="entry name" value="adh_short"/>
    <property type="match status" value="1"/>
</dbReference>
<accession>A0A6J4PAU8</accession>
<protein>
    <recommendedName>
        <fullName evidence="4">Ketoreductase domain-containing protein</fullName>
    </recommendedName>
</protein>
<dbReference type="InterPro" id="IPR020904">
    <property type="entry name" value="Sc_DH/Rdtase_CS"/>
</dbReference>
<evidence type="ECO:0000259" key="4">
    <source>
        <dbReference type="SMART" id="SM00822"/>
    </source>
</evidence>
<proteinExistence type="inferred from homology"/>
<reference evidence="5" key="1">
    <citation type="submission" date="2020-02" db="EMBL/GenBank/DDBJ databases">
        <authorList>
            <person name="Meier V. D."/>
        </authorList>
    </citation>
    <scope>NUCLEOTIDE SEQUENCE</scope>
    <source>
        <strain evidence="5">AVDCRST_MAG22</strain>
    </source>
</reference>
<dbReference type="SUPFAM" id="SSF51735">
    <property type="entry name" value="NAD(P)-binding Rossmann-fold domains"/>
    <property type="match status" value="1"/>
</dbReference>
<evidence type="ECO:0000256" key="3">
    <source>
        <dbReference type="RuleBase" id="RU000363"/>
    </source>
</evidence>
<dbReference type="PANTHER" id="PTHR43115:SF4">
    <property type="entry name" value="DEHYDROGENASE_REDUCTASE SDR FAMILY MEMBER 11"/>
    <property type="match status" value="1"/>
</dbReference>
<evidence type="ECO:0000256" key="2">
    <source>
        <dbReference type="ARBA" id="ARBA00023002"/>
    </source>
</evidence>
<evidence type="ECO:0000256" key="1">
    <source>
        <dbReference type="ARBA" id="ARBA00006484"/>
    </source>
</evidence>
<keyword evidence="2" id="KW-0560">Oxidoreductase</keyword>
<dbReference type="PANTHER" id="PTHR43115">
    <property type="entry name" value="DEHYDROGENASE/REDUCTASE SDR FAMILY MEMBER 11"/>
    <property type="match status" value="1"/>
</dbReference>
<name>A0A6J4PAU8_9ACTN</name>
<dbReference type="PRINTS" id="PR00081">
    <property type="entry name" value="GDHRDH"/>
</dbReference>
<dbReference type="Gene3D" id="3.40.50.720">
    <property type="entry name" value="NAD(P)-binding Rossmann-like Domain"/>
    <property type="match status" value="1"/>
</dbReference>
<evidence type="ECO:0000313" key="5">
    <source>
        <dbReference type="EMBL" id="CAA9405784.1"/>
    </source>
</evidence>
<dbReference type="SMART" id="SM00822">
    <property type="entry name" value="PKS_KR"/>
    <property type="match status" value="1"/>
</dbReference>
<dbReference type="PRINTS" id="PR00080">
    <property type="entry name" value="SDRFAMILY"/>
</dbReference>
<dbReference type="GO" id="GO:0016616">
    <property type="term" value="F:oxidoreductase activity, acting on the CH-OH group of donors, NAD or NADP as acceptor"/>
    <property type="evidence" value="ECO:0007669"/>
    <property type="project" value="UniProtKB-ARBA"/>
</dbReference>
<dbReference type="FunFam" id="3.40.50.720:FF:000047">
    <property type="entry name" value="NADP-dependent L-serine/L-allo-threonine dehydrogenase"/>
    <property type="match status" value="1"/>
</dbReference>